<evidence type="ECO:0000256" key="2">
    <source>
        <dbReference type="ARBA" id="ARBA00022448"/>
    </source>
</evidence>
<gene>
    <name evidence="9 12" type="primary">tatA</name>
    <name evidence="11" type="ORF">GKO46_13430</name>
    <name evidence="12" type="ORF">GKO48_12520</name>
</gene>
<evidence type="ECO:0000313" key="11">
    <source>
        <dbReference type="EMBL" id="MDG0868063.1"/>
    </source>
</evidence>
<dbReference type="InterPro" id="IPR006312">
    <property type="entry name" value="TatA/E"/>
</dbReference>
<comment type="subunit">
    <text evidence="9">Forms a complex with TatC.</text>
</comment>
<feature type="region of interest" description="Disordered" evidence="10">
    <location>
        <begin position="42"/>
        <end position="65"/>
    </location>
</feature>
<keyword evidence="8 9" id="KW-0472">Membrane</keyword>
<comment type="function">
    <text evidence="9">Part of the twin-arginine translocation (Tat) system that transports large folded proteins containing a characteristic twin-arginine motif in their signal peptide across membranes. TatA could form the protein-conducting channel of the Tat system.</text>
</comment>
<dbReference type="GO" id="GO:0043953">
    <property type="term" value="P:protein transport by the Tat complex"/>
    <property type="evidence" value="ECO:0007669"/>
    <property type="project" value="UniProtKB-UniRule"/>
</dbReference>
<evidence type="ECO:0000313" key="14">
    <source>
        <dbReference type="Proteomes" id="UP001321249"/>
    </source>
</evidence>
<accession>A0AAJ5ZHZ5</accession>
<comment type="similarity">
    <text evidence="9">Belongs to the TatA/E family.</text>
</comment>
<evidence type="ECO:0000256" key="4">
    <source>
        <dbReference type="ARBA" id="ARBA00022692"/>
    </source>
</evidence>
<evidence type="ECO:0000256" key="8">
    <source>
        <dbReference type="ARBA" id="ARBA00023136"/>
    </source>
</evidence>
<dbReference type="RefSeq" id="WP_342827039.1">
    <property type="nucleotide sequence ID" value="NZ_CP046146.1"/>
</dbReference>
<evidence type="ECO:0000256" key="6">
    <source>
        <dbReference type="ARBA" id="ARBA00022989"/>
    </source>
</evidence>
<dbReference type="Pfam" id="PF02416">
    <property type="entry name" value="TatA_B_E"/>
    <property type="match status" value="1"/>
</dbReference>
<dbReference type="EMBL" id="CP046147">
    <property type="protein sequence ID" value="WFG40394.1"/>
    <property type="molecule type" value="Genomic_DNA"/>
</dbReference>
<evidence type="ECO:0000256" key="10">
    <source>
        <dbReference type="SAM" id="MobiDB-lite"/>
    </source>
</evidence>
<dbReference type="PANTHER" id="PTHR42982">
    <property type="entry name" value="SEC-INDEPENDENT PROTEIN TRANSLOCASE PROTEIN TATA"/>
    <property type="match status" value="1"/>
</dbReference>
<organism evidence="12 13">
    <name type="scientific">Candidatus Lucifugimonas marina</name>
    <dbReference type="NCBI Taxonomy" id="3038979"/>
    <lineage>
        <taxon>Bacteria</taxon>
        <taxon>Bacillati</taxon>
        <taxon>Chloroflexota</taxon>
        <taxon>Dehalococcoidia</taxon>
        <taxon>SAR202 cluster</taxon>
        <taxon>Candidatus Lucifugimonadales</taxon>
        <taxon>Candidatus Lucifugimonadaceae</taxon>
        <taxon>Candidatus Lucifugimonas</taxon>
    </lineage>
</organism>
<evidence type="ECO:0000256" key="7">
    <source>
        <dbReference type="ARBA" id="ARBA00023010"/>
    </source>
</evidence>
<reference evidence="13 14" key="1">
    <citation type="submission" date="2019-11" db="EMBL/GenBank/DDBJ databases">
        <authorList>
            <person name="Cho J.-C."/>
        </authorList>
    </citation>
    <scope>NUCLEOTIDE SEQUENCE [LARGE SCALE GENOMIC DNA]</scope>
    <source>
        <strain evidence="12 13">JH1073</strain>
        <strain evidence="11 14">JH702</strain>
    </source>
</reference>
<dbReference type="Proteomes" id="UP001219901">
    <property type="component" value="Chromosome"/>
</dbReference>
<protein>
    <recommendedName>
        <fullName evidence="9">Sec-independent protein translocase protein TatA</fullName>
    </recommendedName>
</protein>
<comment type="subcellular location">
    <subcellularLocation>
        <location evidence="1 9">Cell membrane</location>
        <topology evidence="1 9">Single-pass membrane protein</topology>
    </subcellularLocation>
</comment>
<keyword evidence="2 9" id="KW-0813">Transport</keyword>
<keyword evidence="3 9" id="KW-1003">Cell membrane</keyword>
<dbReference type="GO" id="GO:0008320">
    <property type="term" value="F:protein transmembrane transporter activity"/>
    <property type="evidence" value="ECO:0007669"/>
    <property type="project" value="UniProtKB-UniRule"/>
</dbReference>
<evidence type="ECO:0000256" key="5">
    <source>
        <dbReference type="ARBA" id="ARBA00022927"/>
    </source>
</evidence>
<dbReference type="HAMAP" id="MF_00236">
    <property type="entry name" value="TatA_E"/>
    <property type="match status" value="1"/>
</dbReference>
<reference evidence="13" key="3">
    <citation type="submission" date="2023-06" db="EMBL/GenBank/DDBJ databases">
        <title>Pangenomics reveal diversification of enzyme families and niche specialization in globally abundant SAR202 bacteria.</title>
        <authorList>
            <person name="Saw J.H.W."/>
        </authorList>
    </citation>
    <scope>NUCLEOTIDE SEQUENCE [LARGE SCALE GENOMIC DNA]</scope>
    <source>
        <strain evidence="13">JH1073</strain>
    </source>
</reference>
<proteinExistence type="inferred from homology"/>
<dbReference type="GO" id="GO:0033281">
    <property type="term" value="C:TAT protein transport complex"/>
    <property type="evidence" value="ECO:0007669"/>
    <property type="project" value="UniProtKB-UniRule"/>
</dbReference>
<dbReference type="EMBL" id="WMBE01000006">
    <property type="protein sequence ID" value="MDG0868063.1"/>
    <property type="molecule type" value="Genomic_DNA"/>
</dbReference>
<feature type="transmembrane region" description="Helical" evidence="9">
    <location>
        <begin position="6"/>
        <end position="23"/>
    </location>
</feature>
<sequence length="65" mass="7018">MFQNFGIWQIALILVIVLLLFGVGKLPQVGKGMGQAINEFKSAVDTKDEESDSDTGDKSDEAKSS</sequence>
<reference evidence="12" key="2">
    <citation type="journal article" date="2023" name="Nat. Commun.">
        <title>Cultivation of marine bacteria of the SAR202 clade.</title>
        <authorList>
            <person name="Lim Y."/>
            <person name="Seo J.H."/>
            <person name="Giovannoni S.J."/>
            <person name="Kang I."/>
            <person name="Cho J.C."/>
        </authorList>
    </citation>
    <scope>NUCLEOTIDE SEQUENCE</scope>
    <source>
        <strain evidence="12">JH1073</strain>
    </source>
</reference>
<dbReference type="AlphaFoldDB" id="A0AAJ5ZHZ5"/>
<evidence type="ECO:0000256" key="1">
    <source>
        <dbReference type="ARBA" id="ARBA00004162"/>
    </source>
</evidence>
<keyword evidence="7 9" id="KW-0811">Translocation</keyword>
<keyword evidence="5 9" id="KW-0653">Protein transport</keyword>
<evidence type="ECO:0000313" key="13">
    <source>
        <dbReference type="Proteomes" id="UP001219901"/>
    </source>
</evidence>
<evidence type="ECO:0000256" key="9">
    <source>
        <dbReference type="HAMAP-Rule" id="MF_00236"/>
    </source>
</evidence>
<evidence type="ECO:0000256" key="3">
    <source>
        <dbReference type="ARBA" id="ARBA00022475"/>
    </source>
</evidence>
<dbReference type="NCBIfam" id="TIGR01411">
    <property type="entry name" value="tatAE"/>
    <property type="match status" value="1"/>
</dbReference>
<keyword evidence="4 9" id="KW-0812">Transmembrane</keyword>
<keyword evidence="6 9" id="KW-1133">Transmembrane helix</keyword>
<name>A0AAJ5ZHZ5_9CHLR</name>
<dbReference type="PANTHER" id="PTHR42982:SF1">
    <property type="entry name" value="SEC-INDEPENDENT PROTEIN TRANSLOCASE PROTEIN TATA"/>
    <property type="match status" value="1"/>
</dbReference>
<dbReference type="Gene3D" id="1.20.5.3310">
    <property type="match status" value="1"/>
</dbReference>
<dbReference type="InterPro" id="IPR003369">
    <property type="entry name" value="TatA/B/E"/>
</dbReference>
<keyword evidence="13" id="KW-1185">Reference proteome</keyword>
<feature type="compositionally biased region" description="Basic and acidic residues" evidence="10">
    <location>
        <begin position="55"/>
        <end position="65"/>
    </location>
</feature>
<evidence type="ECO:0000313" key="12">
    <source>
        <dbReference type="EMBL" id="WFG40394.1"/>
    </source>
</evidence>
<dbReference type="Proteomes" id="UP001321249">
    <property type="component" value="Unassembled WGS sequence"/>
</dbReference>